<dbReference type="FunFam" id="3.40.33.10:FF:000004">
    <property type="entry name" value="CAP, cysteine-rich secretory protein, antigen 5"/>
    <property type="match status" value="1"/>
</dbReference>
<dbReference type="Pfam" id="PF00188">
    <property type="entry name" value="CAP"/>
    <property type="match status" value="1"/>
</dbReference>
<organism evidence="3 4">
    <name type="scientific">Macleaya cordata</name>
    <name type="common">Five-seeded plume-poppy</name>
    <name type="synonym">Bocconia cordata</name>
    <dbReference type="NCBI Taxonomy" id="56857"/>
    <lineage>
        <taxon>Eukaryota</taxon>
        <taxon>Viridiplantae</taxon>
        <taxon>Streptophyta</taxon>
        <taxon>Embryophyta</taxon>
        <taxon>Tracheophyta</taxon>
        <taxon>Spermatophyta</taxon>
        <taxon>Magnoliopsida</taxon>
        <taxon>Ranunculales</taxon>
        <taxon>Papaveraceae</taxon>
        <taxon>Papaveroideae</taxon>
        <taxon>Macleaya</taxon>
    </lineage>
</organism>
<evidence type="ECO:0000313" key="3">
    <source>
        <dbReference type="EMBL" id="OVA13053.1"/>
    </source>
</evidence>
<dbReference type="SUPFAM" id="SSF55797">
    <property type="entry name" value="PR-1-like"/>
    <property type="match status" value="1"/>
</dbReference>
<reference evidence="3 4" key="1">
    <citation type="journal article" date="2017" name="Mol. Plant">
        <title>The Genome of Medicinal Plant Macleaya cordata Provides New Insights into Benzylisoquinoline Alkaloids Metabolism.</title>
        <authorList>
            <person name="Liu X."/>
            <person name="Liu Y."/>
            <person name="Huang P."/>
            <person name="Ma Y."/>
            <person name="Qing Z."/>
            <person name="Tang Q."/>
            <person name="Cao H."/>
            <person name="Cheng P."/>
            <person name="Zheng Y."/>
            <person name="Yuan Z."/>
            <person name="Zhou Y."/>
            <person name="Liu J."/>
            <person name="Tang Z."/>
            <person name="Zhuo Y."/>
            <person name="Zhang Y."/>
            <person name="Yu L."/>
            <person name="Huang J."/>
            <person name="Yang P."/>
            <person name="Peng Q."/>
            <person name="Zhang J."/>
            <person name="Jiang W."/>
            <person name="Zhang Z."/>
            <person name="Lin K."/>
            <person name="Ro D.K."/>
            <person name="Chen X."/>
            <person name="Xiong X."/>
            <person name="Shang Y."/>
            <person name="Huang S."/>
            <person name="Zeng J."/>
        </authorList>
    </citation>
    <scope>NUCLEOTIDE SEQUENCE [LARGE SCALE GENOMIC DNA]</scope>
    <source>
        <strain evidence="4">cv. BLH2017</strain>
        <tissue evidence="3">Root</tissue>
    </source>
</reference>
<dbReference type="InterPro" id="IPR001283">
    <property type="entry name" value="CRISP-related"/>
</dbReference>
<name>A0A200QRH7_MACCD</name>
<dbReference type="EMBL" id="MVGT01001243">
    <property type="protein sequence ID" value="OVA13053.1"/>
    <property type="molecule type" value="Genomic_DNA"/>
</dbReference>
<keyword evidence="1" id="KW-0732">Signal</keyword>
<feature type="domain" description="SCP" evidence="2">
    <location>
        <begin position="34"/>
        <end position="165"/>
    </location>
</feature>
<dbReference type="OMA" id="RRKDCKL"/>
<evidence type="ECO:0000259" key="2">
    <source>
        <dbReference type="SMART" id="SM00198"/>
    </source>
</evidence>
<dbReference type="PRINTS" id="PR00837">
    <property type="entry name" value="V5TPXLIKE"/>
</dbReference>
<dbReference type="STRING" id="56857.A0A200QRH7"/>
<dbReference type="AlphaFoldDB" id="A0A200QRH7"/>
<proteinExistence type="predicted"/>
<feature type="chain" id="PRO_5011967470" evidence="1">
    <location>
        <begin position="29"/>
        <end position="169"/>
    </location>
</feature>
<dbReference type="Gene3D" id="3.40.33.10">
    <property type="entry name" value="CAP"/>
    <property type="match status" value="1"/>
</dbReference>
<gene>
    <name evidence="3" type="ORF">BVC80_8947g34</name>
</gene>
<dbReference type="InterPro" id="IPR035940">
    <property type="entry name" value="CAP_sf"/>
</dbReference>
<dbReference type="Proteomes" id="UP000195402">
    <property type="component" value="Unassembled WGS sequence"/>
</dbReference>
<dbReference type="CDD" id="cd05381">
    <property type="entry name" value="CAP_PR-1"/>
    <property type="match status" value="1"/>
</dbReference>
<dbReference type="SMART" id="SM00198">
    <property type="entry name" value="SCP"/>
    <property type="match status" value="1"/>
</dbReference>
<keyword evidence="4" id="KW-1185">Reference proteome</keyword>
<dbReference type="OrthoDB" id="43654at2759"/>
<sequence length="169" mass="19183">MASSSSTYSLLFSVFLFCFLSFIQSNHAKVNSTEFIDQIMEGHNMAREAVGVPPLVWEQNLATYAKAYLEYRRKDCKLIYSEPFTFGENLFTGPGITAKDAVDAWVAEKQWYNYENNTCLAGKDCTDYTQVVWRTTIRVGCGQIKCDTGDIFIACEYYPAGNYKGARPY</sequence>
<feature type="signal peptide" evidence="1">
    <location>
        <begin position="1"/>
        <end position="28"/>
    </location>
</feature>
<protein>
    <submittedName>
        <fullName evidence="3">Allergen V5/Tpx-1-related</fullName>
    </submittedName>
</protein>
<evidence type="ECO:0000313" key="4">
    <source>
        <dbReference type="Proteomes" id="UP000195402"/>
    </source>
</evidence>
<comment type="caution">
    <text evidence="3">The sequence shown here is derived from an EMBL/GenBank/DDBJ whole genome shotgun (WGS) entry which is preliminary data.</text>
</comment>
<dbReference type="InParanoid" id="A0A200QRH7"/>
<dbReference type="InterPro" id="IPR014044">
    <property type="entry name" value="CAP_dom"/>
</dbReference>
<dbReference type="PANTHER" id="PTHR10334">
    <property type="entry name" value="CYSTEINE-RICH SECRETORY PROTEIN-RELATED"/>
    <property type="match status" value="1"/>
</dbReference>
<evidence type="ECO:0000256" key="1">
    <source>
        <dbReference type="SAM" id="SignalP"/>
    </source>
</evidence>
<accession>A0A200QRH7</accession>